<feature type="region of interest" description="Disordered" evidence="1">
    <location>
        <begin position="647"/>
        <end position="667"/>
    </location>
</feature>
<dbReference type="VEuPathDB" id="FungiDB:H257_02199"/>
<dbReference type="OrthoDB" id="65154at2759"/>
<feature type="compositionally biased region" description="Low complexity" evidence="1">
    <location>
        <begin position="7"/>
        <end position="16"/>
    </location>
</feature>
<dbReference type="EMBL" id="KI913116">
    <property type="protein sequence ID" value="ETV87238.1"/>
    <property type="molecule type" value="Genomic_DNA"/>
</dbReference>
<accession>W4H7Y4</accession>
<gene>
    <name evidence="2" type="ORF">H257_02199</name>
</gene>
<protein>
    <submittedName>
        <fullName evidence="2">Uncharacterized protein</fullName>
    </submittedName>
</protein>
<feature type="region of interest" description="Disordered" evidence="1">
    <location>
        <begin position="818"/>
        <end position="868"/>
    </location>
</feature>
<dbReference type="AlphaFoldDB" id="W4H7Y4"/>
<organism evidence="2">
    <name type="scientific">Aphanomyces astaci</name>
    <name type="common">Crayfish plague agent</name>
    <dbReference type="NCBI Taxonomy" id="112090"/>
    <lineage>
        <taxon>Eukaryota</taxon>
        <taxon>Sar</taxon>
        <taxon>Stramenopiles</taxon>
        <taxon>Oomycota</taxon>
        <taxon>Saprolegniomycetes</taxon>
        <taxon>Saprolegniales</taxon>
        <taxon>Verrucalvaceae</taxon>
        <taxon>Aphanomyces</taxon>
    </lineage>
</organism>
<evidence type="ECO:0000256" key="1">
    <source>
        <dbReference type="SAM" id="MobiDB-lite"/>
    </source>
</evidence>
<proteinExistence type="predicted"/>
<reference evidence="2" key="1">
    <citation type="submission" date="2013-12" db="EMBL/GenBank/DDBJ databases">
        <title>The Genome Sequence of Aphanomyces astaci APO3.</title>
        <authorList>
            <consortium name="The Broad Institute Genomics Platform"/>
            <person name="Russ C."/>
            <person name="Tyler B."/>
            <person name="van West P."/>
            <person name="Dieguez-Uribeondo J."/>
            <person name="Young S.K."/>
            <person name="Zeng Q."/>
            <person name="Gargeya S."/>
            <person name="Fitzgerald M."/>
            <person name="Abouelleil A."/>
            <person name="Alvarado L."/>
            <person name="Chapman S.B."/>
            <person name="Gainer-Dewar J."/>
            <person name="Goldberg J."/>
            <person name="Griggs A."/>
            <person name="Gujja S."/>
            <person name="Hansen M."/>
            <person name="Howarth C."/>
            <person name="Imamovic A."/>
            <person name="Ireland A."/>
            <person name="Larimer J."/>
            <person name="McCowan C."/>
            <person name="Murphy C."/>
            <person name="Pearson M."/>
            <person name="Poon T.W."/>
            <person name="Priest M."/>
            <person name="Roberts A."/>
            <person name="Saif S."/>
            <person name="Shea T."/>
            <person name="Sykes S."/>
            <person name="Wortman J."/>
            <person name="Nusbaum C."/>
            <person name="Birren B."/>
        </authorList>
    </citation>
    <scope>NUCLEOTIDE SEQUENCE [LARGE SCALE GENOMIC DNA]</scope>
    <source>
        <strain evidence="2">APO3</strain>
    </source>
</reference>
<sequence length="1080" mass="120481">MRRRSRGPLPRRLLNPDAPSPEAILTHDAAAAISTEINDLVSNRKLLAALQHAKAANMHARYQALRSEASQVDMNYSYAEGFLPGVYFYKYLASVADVGGEDKDRPADDNCHVPLRSVGHPRLQLKCWLPDTIVFGGSFPPVWLYSDQHGYIRKVIHFQDAHVMEKLGNRRFENDPVVVFKEPQVVKTPLATTTGGNHIKLYNTLELKSALAKAIGSPVTFALQKYVKPKGPKAFIVRAVYKAGRPACGWTITNKAPFDAPHLPCLSRFCTLTATDDSCSFAKLTERAVADLMDVHVRMLKYVEVSLRVSFESVVADYIKDDMGQWWLVQVKAFRLKTMRPTALLSKLGDAYDRSTVQDDWADDVVAPAASFKKPPSSHHQTVQDKCKVHKMVPCKLCQVMYLQHEVAYKMTMKMMYETIARIQLRSASDTNLSFLRHPKDSLDSGLLYQTWNVCNLCYALYERDQALLQVETKFTAFLGCPTKLSTSRKGGVTITHDSNVARSQPMLTQVPTEFTLCRLMLFFTALYDIPKELYESETQLANDPTRPKRSRLYLRFAVLGFDCFVPLDAHAMLASTSIPSNEDDEPATCYWIPLNLMRCFHFFAPKTPLASKLRESSGLGSYLADEGTITIQLIRCTDPHTVDIDARRGHQQQPPPTPSSSFSTARGIRRRGLQTHKAAVCDAQGSYSVLLGSTKIQLYQFRSAYVSKTDVYTSMSSGELFNLKANVGFERIRVVNSKHILARYTLRQYFGVFVPDSSYVVTDKLCTEWVDNMNAVTEDATLYVPKAHLDQFRAPSSSAASTSSLRDANELEDLIEAESTRQVPLAEPPKHRRNPLDRKVMQACDDDDEGALDGVIPTPNEDVEDDPEGRSLLFQRRRSSQTTRAAPATAVVPTTWCVTVMLHRTHNWHPDEGQAGWTAAFSFLDEVHEARQQDVVLRPTDRHNATPADDVVFDSTHRIYVRGALDAMQAFYGSPGGVCTVRLSHAATSSRPPRTVEIDLTDLQTCRTIDGTFNIDTVADAVLQPQPYPPYLSVSIYVTRVPDDEASRLVVVGSPDATAPGLQVLSAPPLTNAQSIIPS</sequence>
<feature type="region of interest" description="Disordered" evidence="1">
    <location>
        <begin position="1"/>
        <end position="21"/>
    </location>
</feature>
<dbReference type="GeneID" id="20804195"/>
<dbReference type="RefSeq" id="XP_009824037.1">
    <property type="nucleotide sequence ID" value="XM_009825735.1"/>
</dbReference>
<evidence type="ECO:0000313" key="2">
    <source>
        <dbReference type="EMBL" id="ETV87238.1"/>
    </source>
</evidence>
<name>W4H7Y4_APHAT</name>